<organism evidence="2 3">
    <name type="scientific">Bondarzewia mesenterica</name>
    <dbReference type="NCBI Taxonomy" id="1095465"/>
    <lineage>
        <taxon>Eukaryota</taxon>
        <taxon>Fungi</taxon>
        <taxon>Dikarya</taxon>
        <taxon>Basidiomycota</taxon>
        <taxon>Agaricomycotina</taxon>
        <taxon>Agaricomycetes</taxon>
        <taxon>Russulales</taxon>
        <taxon>Bondarzewiaceae</taxon>
        <taxon>Bondarzewia</taxon>
    </lineage>
</organism>
<comment type="caution">
    <text evidence="2">The sequence shown here is derived from an EMBL/GenBank/DDBJ whole genome shotgun (WGS) entry which is preliminary data.</text>
</comment>
<feature type="region of interest" description="Disordered" evidence="1">
    <location>
        <begin position="1"/>
        <end position="35"/>
    </location>
</feature>
<sequence>MSSILSALTPTSSPISSPTISPRATPSPIQNETPEEQEYLDEAILAELRMHGDIEYAPPLSPITHNDDDIRDELQQRAAQDEALEEAAMEALEIFEAITEEGRRQAEQEAAAEVD</sequence>
<evidence type="ECO:0000313" key="3">
    <source>
        <dbReference type="Proteomes" id="UP000310158"/>
    </source>
</evidence>
<gene>
    <name evidence="2" type="ORF">EW146_g10033</name>
</gene>
<accession>A0A4V6S153</accession>
<feature type="compositionally biased region" description="Low complexity" evidence="1">
    <location>
        <begin position="9"/>
        <end position="29"/>
    </location>
</feature>
<dbReference type="EMBL" id="SGPL01001074">
    <property type="protein sequence ID" value="THH04953.1"/>
    <property type="molecule type" value="Genomic_DNA"/>
</dbReference>
<proteinExistence type="predicted"/>
<dbReference type="Proteomes" id="UP000310158">
    <property type="component" value="Unassembled WGS sequence"/>
</dbReference>
<protein>
    <submittedName>
        <fullName evidence="2">Uncharacterized protein</fullName>
    </submittedName>
</protein>
<name>A0A4V6S153_9AGAM</name>
<keyword evidence="3" id="KW-1185">Reference proteome</keyword>
<evidence type="ECO:0000256" key="1">
    <source>
        <dbReference type="SAM" id="MobiDB-lite"/>
    </source>
</evidence>
<reference evidence="2 3" key="1">
    <citation type="submission" date="2019-02" db="EMBL/GenBank/DDBJ databases">
        <title>Genome sequencing of the rare red list fungi Bondarzewia mesenterica.</title>
        <authorList>
            <person name="Buettner E."/>
            <person name="Kellner H."/>
        </authorList>
    </citation>
    <scope>NUCLEOTIDE SEQUENCE [LARGE SCALE GENOMIC DNA]</scope>
    <source>
        <strain evidence="2 3">DSM 108281</strain>
    </source>
</reference>
<evidence type="ECO:0000313" key="2">
    <source>
        <dbReference type="EMBL" id="THH04953.1"/>
    </source>
</evidence>
<dbReference type="AlphaFoldDB" id="A0A4V6S153"/>